<reference evidence="2" key="1">
    <citation type="thesis" date="2021" institute="BYU ScholarsArchive" country="Provo, UT, USA">
        <title>Applications of and Algorithms for Genome Assembly and Genomic Analyses with an Emphasis on Marine Teleosts.</title>
        <authorList>
            <person name="Pickett B.D."/>
        </authorList>
    </citation>
    <scope>NUCLEOTIDE SEQUENCE</scope>
    <source>
        <strain evidence="2">HI-2016</strain>
    </source>
</reference>
<accession>A0A8T2NWN6</accession>
<organism evidence="2 3">
    <name type="scientific">Albula glossodonta</name>
    <name type="common">roundjaw bonefish</name>
    <dbReference type="NCBI Taxonomy" id="121402"/>
    <lineage>
        <taxon>Eukaryota</taxon>
        <taxon>Metazoa</taxon>
        <taxon>Chordata</taxon>
        <taxon>Craniata</taxon>
        <taxon>Vertebrata</taxon>
        <taxon>Euteleostomi</taxon>
        <taxon>Actinopterygii</taxon>
        <taxon>Neopterygii</taxon>
        <taxon>Teleostei</taxon>
        <taxon>Albuliformes</taxon>
        <taxon>Albulidae</taxon>
        <taxon>Albula</taxon>
    </lineage>
</organism>
<keyword evidence="1" id="KW-0472">Membrane</keyword>
<evidence type="ECO:0000313" key="2">
    <source>
        <dbReference type="EMBL" id="KAG9341878.1"/>
    </source>
</evidence>
<dbReference type="Proteomes" id="UP000824540">
    <property type="component" value="Unassembled WGS sequence"/>
</dbReference>
<name>A0A8T2NWN6_9TELE</name>
<feature type="transmembrane region" description="Helical" evidence="1">
    <location>
        <begin position="158"/>
        <end position="179"/>
    </location>
</feature>
<dbReference type="EMBL" id="JAFBMS010000032">
    <property type="protein sequence ID" value="KAG9341878.1"/>
    <property type="molecule type" value="Genomic_DNA"/>
</dbReference>
<gene>
    <name evidence="2" type="ORF">JZ751_018602</name>
</gene>
<keyword evidence="1" id="KW-0812">Transmembrane</keyword>
<protein>
    <submittedName>
        <fullName evidence="2">Uncharacterized protein</fullName>
    </submittedName>
</protein>
<sequence length="230" mass="25560">MGSRRCDSNISALRVPSVWRISVICLIARLHFVATDQIPVCALKDLQVEMISDLKCSWSNGSSICSSLENCSTKPVICDVNNTQVSIACHIIYERKGQKCINLTGTSKDKQCYYSNGSHIHGREGCINDSSVTCHRDHKCDSECRTYGNDAVSAGSKVIIVSAVFLLLAVMAAVVFLSLNPRLFRKGRCSHHVHPVIQKELSGLRLVSFLSYYITCESQLEKKEKYFTCS</sequence>
<evidence type="ECO:0000313" key="3">
    <source>
        <dbReference type="Proteomes" id="UP000824540"/>
    </source>
</evidence>
<proteinExistence type="predicted"/>
<evidence type="ECO:0000256" key="1">
    <source>
        <dbReference type="SAM" id="Phobius"/>
    </source>
</evidence>
<dbReference type="AlphaFoldDB" id="A0A8T2NWN6"/>
<keyword evidence="3" id="KW-1185">Reference proteome</keyword>
<comment type="caution">
    <text evidence="2">The sequence shown here is derived from an EMBL/GenBank/DDBJ whole genome shotgun (WGS) entry which is preliminary data.</text>
</comment>
<keyword evidence="1" id="KW-1133">Transmembrane helix</keyword>